<dbReference type="InterPro" id="IPR010499">
    <property type="entry name" value="AraC_E-bd"/>
</dbReference>
<organism evidence="2 3">
    <name type="scientific">Serinibacter salmoneus</name>
    <dbReference type="NCBI Taxonomy" id="556530"/>
    <lineage>
        <taxon>Bacteria</taxon>
        <taxon>Bacillati</taxon>
        <taxon>Actinomycetota</taxon>
        <taxon>Actinomycetes</taxon>
        <taxon>Micrococcales</taxon>
        <taxon>Beutenbergiaceae</taxon>
        <taxon>Serinibacter</taxon>
    </lineage>
</organism>
<comment type="caution">
    <text evidence="2">The sequence shown here is derived from an EMBL/GenBank/DDBJ whole genome shotgun (WGS) entry which is preliminary data.</text>
</comment>
<dbReference type="RefSeq" id="WP_098468981.1">
    <property type="nucleotide sequence ID" value="NZ_PDJD01000001.1"/>
</dbReference>
<dbReference type="OrthoDB" id="795001at2"/>
<dbReference type="AlphaFoldDB" id="A0A2A9D0L5"/>
<dbReference type="SUPFAM" id="SSF55136">
    <property type="entry name" value="Probable bacterial effector-binding domain"/>
    <property type="match status" value="1"/>
</dbReference>
<dbReference type="Pfam" id="PF06445">
    <property type="entry name" value="GyrI-like"/>
    <property type="match status" value="1"/>
</dbReference>
<dbReference type="Gene3D" id="3.20.80.10">
    <property type="entry name" value="Regulatory factor, effector binding domain"/>
    <property type="match status" value="1"/>
</dbReference>
<keyword evidence="3" id="KW-1185">Reference proteome</keyword>
<gene>
    <name evidence="2" type="ORF">ATL40_1510</name>
</gene>
<accession>A0A2A9D0L5</accession>
<evidence type="ECO:0000313" key="2">
    <source>
        <dbReference type="EMBL" id="PFG19931.1"/>
    </source>
</evidence>
<dbReference type="Proteomes" id="UP000224915">
    <property type="component" value="Unassembled WGS sequence"/>
</dbReference>
<name>A0A2A9D0L5_9MICO</name>
<evidence type="ECO:0000313" key="3">
    <source>
        <dbReference type="Proteomes" id="UP000224915"/>
    </source>
</evidence>
<dbReference type="InterPro" id="IPR011256">
    <property type="entry name" value="Reg_factor_effector_dom_sf"/>
</dbReference>
<dbReference type="EMBL" id="PDJD01000001">
    <property type="protein sequence ID" value="PFG19931.1"/>
    <property type="molecule type" value="Genomic_DNA"/>
</dbReference>
<proteinExistence type="predicted"/>
<feature type="domain" description="AraC effector-binding" evidence="1">
    <location>
        <begin position="15"/>
        <end position="170"/>
    </location>
</feature>
<evidence type="ECO:0000259" key="1">
    <source>
        <dbReference type="SMART" id="SM00871"/>
    </source>
</evidence>
<dbReference type="SMART" id="SM00871">
    <property type="entry name" value="AraC_E_bind"/>
    <property type="match status" value="1"/>
</dbReference>
<protein>
    <submittedName>
        <fullName evidence="2">DNA gyrase inhibitor GyrI</fullName>
    </submittedName>
</protein>
<reference evidence="2 3" key="1">
    <citation type="submission" date="2017-10" db="EMBL/GenBank/DDBJ databases">
        <title>Sequencing the genomes of 1000 actinobacteria strains.</title>
        <authorList>
            <person name="Klenk H.-P."/>
        </authorList>
    </citation>
    <scope>NUCLEOTIDE SEQUENCE [LARGE SCALE GENOMIC DNA]</scope>
    <source>
        <strain evidence="2 3">DSM 21801</strain>
    </source>
</reference>
<dbReference type="InterPro" id="IPR029442">
    <property type="entry name" value="GyrI-like"/>
</dbReference>
<sequence length="172" mass="18238">MTGEETLPIPAEPRTGTEMLELGAIPIASVRHDGQTTDGLRELYDATLGAVGQAIAQGLITPSAAPFGLFHGDPMATFDLEIGIPVAERLEEPIEVAGVRISPSVIDPGPFAARSHVGSYDSLGRSWMALVQDATTSGAAPGGRWLEVYVDDPREAPEESLRTELFMSIARP</sequence>